<feature type="compositionally biased region" description="Pro residues" evidence="1">
    <location>
        <begin position="419"/>
        <end position="429"/>
    </location>
</feature>
<feature type="compositionally biased region" description="Polar residues" evidence="1">
    <location>
        <begin position="380"/>
        <end position="390"/>
    </location>
</feature>
<dbReference type="AlphaFoldDB" id="C0D7D3"/>
<dbReference type="HOGENOM" id="CLU_614720_0_0_9"/>
<evidence type="ECO:0000256" key="2">
    <source>
        <dbReference type="SAM" id="SignalP"/>
    </source>
</evidence>
<name>C0D7D3_9FIRM</name>
<evidence type="ECO:0000313" key="5">
    <source>
        <dbReference type="Proteomes" id="UP000004756"/>
    </source>
</evidence>
<accession>C0D7D3</accession>
<dbReference type="EMBL" id="ACCJ01000431">
    <property type="protein sequence ID" value="EEG52758.1"/>
    <property type="molecule type" value="Genomic_DNA"/>
</dbReference>
<sequence length="446" mass="47577">MWKLKTTKRALALTLAAVLLCVPLMGLAAPAADTDTLKPPPCSCETRCTAASINKDCAMCVMDRMCCTGTVPEPPCSCEKKCAEGTKNQDCLRCKDDSSHCMGKEPEPAPVCSCTMKCKEGAVKEDCPVCKTDLTGCIGKEPEPAPVCSCTVKCKEGAVKEDCPVCKTDLTGCIGKEPEPASVCSCTVKCKEGAVKEDCPVCKTDLTGCKGKAPEPTPAPKPAYTITIVTPTGWHTKTADVQIRVTDDNGTGWKQVEAKIERGGSWIDLTDDFADRNRATVEITENCTVYVTVTDGDGKTHTKSRYIECFDRVAPTIKAGIDGRLLRVEAEDELSGIDAIFIDGERYSGLTNGTLDVRLRDLDGEYKQISIQAVDNAGNKSKTVQLNNPNYEEPKKDKDDKDEDKPSSSCPDATKPTTTPTPTPTPTTPPATTTPAPGGTAKPSTG</sequence>
<feature type="compositionally biased region" description="Low complexity" evidence="1">
    <location>
        <begin position="407"/>
        <end position="418"/>
    </location>
</feature>
<keyword evidence="5" id="KW-1185">Reference proteome</keyword>
<evidence type="ECO:0000256" key="1">
    <source>
        <dbReference type="SAM" id="MobiDB-lite"/>
    </source>
</evidence>
<keyword evidence="2" id="KW-0732">Signal</keyword>
<feature type="non-terminal residue" evidence="4">
    <location>
        <position position="446"/>
    </location>
</feature>
<feature type="chain" id="PRO_5038740076" description="Mobile element protein CD1107-like domain-containing protein" evidence="2">
    <location>
        <begin position="29"/>
        <end position="446"/>
    </location>
</feature>
<feature type="region of interest" description="Disordered" evidence="1">
    <location>
        <begin position="380"/>
        <end position="446"/>
    </location>
</feature>
<feature type="domain" description="Mobile element protein CD1107-like" evidence="3">
    <location>
        <begin position="182"/>
        <end position="221"/>
    </location>
</feature>
<feature type="signal peptide" evidence="2">
    <location>
        <begin position="1"/>
        <end position="28"/>
    </location>
</feature>
<reference evidence="4 5" key="1">
    <citation type="submission" date="2009-01" db="EMBL/GenBank/DDBJ databases">
        <authorList>
            <person name="Fulton L."/>
            <person name="Clifton S."/>
            <person name="Fulton B."/>
            <person name="Xu J."/>
            <person name="Minx P."/>
            <person name="Pepin K.H."/>
            <person name="Johnson M."/>
            <person name="Bhonagiri V."/>
            <person name="Nash W.E."/>
            <person name="Mardis E.R."/>
            <person name="Wilson R.K."/>
        </authorList>
    </citation>
    <scope>NUCLEOTIDE SEQUENCE [LARGE SCALE GENOMIC DNA]</scope>
    <source>
        <strain evidence="4 5">DSM 15981</strain>
    </source>
</reference>
<dbReference type="RefSeq" id="WP_007716466.1">
    <property type="nucleotide sequence ID" value="NZ_GG657592.1"/>
</dbReference>
<organism evidence="4 5">
    <name type="scientific">[Clostridium] asparagiforme DSM 15981</name>
    <dbReference type="NCBI Taxonomy" id="518636"/>
    <lineage>
        <taxon>Bacteria</taxon>
        <taxon>Bacillati</taxon>
        <taxon>Bacillota</taxon>
        <taxon>Clostridia</taxon>
        <taxon>Lachnospirales</taxon>
        <taxon>Lachnospiraceae</taxon>
        <taxon>Enterocloster</taxon>
    </lineage>
</organism>
<feature type="domain" description="Mobile element protein CD1107-like" evidence="3">
    <location>
        <begin position="109"/>
        <end position="145"/>
    </location>
</feature>
<comment type="caution">
    <text evidence="4">The sequence shown here is derived from an EMBL/GenBank/DDBJ whole genome shotgun (WGS) entry which is preliminary data.</text>
</comment>
<gene>
    <name evidence="4" type="ORF">CLOSTASPAR_05180</name>
</gene>
<evidence type="ECO:0000313" key="4">
    <source>
        <dbReference type="EMBL" id="EEG52758.1"/>
    </source>
</evidence>
<dbReference type="Proteomes" id="UP000004756">
    <property type="component" value="Unassembled WGS sequence"/>
</dbReference>
<evidence type="ECO:0000259" key="3">
    <source>
        <dbReference type="Pfam" id="PF14283"/>
    </source>
</evidence>
<feature type="compositionally biased region" description="Low complexity" evidence="1">
    <location>
        <begin position="430"/>
        <end position="446"/>
    </location>
</feature>
<reference evidence="4 5" key="2">
    <citation type="submission" date="2009-02" db="EMBL/GenBank/DDBJ databases">
        <title>Draft genome sequence of Clostridium asparagiforme (DSM 15981).</title>
        <authorList>
            <person name="Sudarsanam P."/>
            <person name="Ley R."/>
            <person name="Guruge J."/>
            <person name="Turnbaugh P.J."/>
            <person name="Mahowald M."/>
            <person name="Liep D."/>
            <person name="Gordon J."/>
        </authorList>
    </citation>
    <scope>NUCLEOTIDE SEQUENCE [LARGE SCALE GENOMIC DNA]</scope>
    <source>
        <strain evidence="4 5">DSM 15981</strain>
    </source>
</reference>
<dbReference type="InterPro" id="IPR025376">
    <property type="entry name" value="CD1107-like_dom"/>
</dbReference>
<dbReference type="Pfam" id="PF14283">
    <property type="entry name" value="CD1107-like"/>
    <property type="match status" value="2"/>
</dbReference>
<feature type="compositionally biased region" description="Basic and acidic residues" evidence="1">
    <location>
        <begin position="392"/>
        <end position="406"/>
    </location>
</feature>
<protein>
    <recommendedName>
        <fullName evidence="3">Mobile element protein CD1107-like domain-containing protein</fullName>
    </recommendedName>
</protein>
<proteinExistence type="predicted"/>